<dbReference type="Proteomes" id="UP000291078">
    <property type="component" value="Unassembled WGS sequence"/>
</dbReference>
<keyword evidence="2" id="KW-1185">Reference proteome</keyword>
<comment type="caution">
    <text evidence="1">The sequence shown here is derived from an EMBL/GenBank/DDBJ whole genome shotgun (WGS) entry which is preliminary data.</text>
</comment>
<dbReference type="EMBL" id="SGXM01000001">
    <property type="protein sequence ID" value="RZT41910.1"/>
    <property type="molecule type" value="Genomic_DNA"/>
</dbReference>
<proteinExistence type="predicted"/>
<protein>
    <submittedName>
        <fullName evidence="1">Uncharacterized protein</fullName>
    </submittedName>
</protein>
<reference evidence="1 2" key="1">
    <citation type="journal article" date="2015" name="Stand. Genomic Sci.">
        <title>Genomic Encyclopedia of Bacterial and Archaeal Type Strains, Phase III: the genomes of soil and plant-associated and newly described type strains.</title>
        <authorList>
            <person name="Whitman W.B."/>
            <person name="Woyke T."/>
            <person name="Klenk H.P."/>
            <person name="Zhou Y."/>
            <person name="Lilburn T.G."/>
            <person name="Beck B.J."/>
            <person name="De Vos P."/>
            <person name="Vandamme P."/>
            <person name="Eisen J.A."/>
            <person name="Garrity G."/>
            <person name="Hugenholtz P."/>
            <person name="Kyrpides N.C."/>
        </authorList>
    </citation>
    <scope>NUCLEOTIDE SEQUENCE [LARGE SCALE GENOMIC DNA]</scope>
    <source>
        <strain evidence="1 2">ASC-9842</strain>
    </source>
</reference>
<name>A0A4Q7S845_9BURK</name>
<evidence type="ECO:0000313" key="1">
    <source>
        <dbReference type="EMBL" id="RZT41910.1"/>
    </source>
</evidence>
<dbReference type="AlphaFoldDB" id="A0A4Q7S845"/>
<sequence length="57" mass="6301">MLPSHPVASRRPVKPVPFRQIKGVRVYQGAQRRTMVGNMAAICRMLELGEPAAKLAD</sequence>
<dbReference type="RefSeq" id="WP_198680168.1">
    <property type="nucleotide sequence ID" value="NZ_SGXM01000001.1"/>
</dbReference>
<accession>A0A4Q7S845</accession>
<organism evidence="1 2">
    <name type="scientific">Cupriavidus agavae</name>
    <dbReference type="NCBI Taxonomy" id="1001822"/>
    <lineage>
        <taxon>Bacteria</taxon>
        <taxon>Pseudomonadati</taxon>
        <taxon>Pseudomonadota</taxon>
        <taxon>Betaproteobacteria</taxon>
        <taxon>Burkholderiales</taxon>
        <taxon>Burkholderiaceae</taxon>
        <taxon>Cupriavidus</taxon>
    </lineage>
</organism>
<gene>
    <name evidence="1" type="ORF">EV147_0926</name>
</gene>
<evidence type="ECO:0000313" key="2">
    <source>
        <dbReference type="Proteomes" id="UP000291078"/>
    </source>
</evidence>